<accession>A0ABW5GLX4</accession>
<evidence type="ECO:0000313" key="8">
    <source>
        <dbReference type="Proteomes" id="UP001597419"/>
    </source>
</evidence>
<dbReference type="InterPro" id="IPR017441">
    <property type="entry name" value="Protein_kinase_ATP_BS"/>
</dbReference>
<dbReference type="PANTHER" id="PTHR45832:SF22">
    <property type="entry name" value="SERINE_THREONINE-PROTEIN KINASE SAMKA-RELATED"/>
    <property type="match status" value="1"/>
</dbReference>
<dbReference type="InterPro" id="IPR051931">
    <property type="entry name" value="PAK3-like"/>
</dbReference>
<dbReference type="PANTHER" id="PTHR45832">
    <property type="entry name" value="SERINE/THREONINE-PROTEIN KINASE SAMKA-RELATED-RELATED"/>
    <property type="match status" value="1"/>
</dbReference>
<sequence>MRTGDVIASRYRLEDELGSGSNGVVWSAFDRKLKRLVALKRPHSLRGETERDRFRREAENAAQVYHPNVVSVFDTVDGDDCWLVMEYLPSRSLDKIIEHGPLAPERVARIGVQVASALRALHVRGVVHRDVKPGNILVSENDLAKLGDFGIAVWRDVTLTDDGRISGTAAYVAPEVANGRPATAASDVFSLGAALFAAVEGAPPFGTGHPEAVLARARKGTIPPTRNAGPLAPVLDDMLRTRPAERPGTDEVAERLRECAGGWEPPVAPPPVAAPARGPRRRVYRLAGAAVVLLVIAAAVTIPFLHQETPPAGDVIGEPRTADPCALTDQQAMRPFGEVEMQNDYGGFERCDLLIAVGPRRQVDIAVEFSAPDPDVPRAVQPGRFDVQVNPRNGDECDRAVRATQQVDVWITAKQKDATADLCGMADVATQSVLDKLRHGQLPRRRPFEPASLANFDACGLFNGSALAAVPGIDAIHPRVGFGNWKCEWHSTTEKTDLQVKFERNEKMTAVSGAPTQLAGHEAYVMPTEGKTSGSCMVRVVHRAYVDQHGRAAVEHVTVELIGKKPAKDYCAMATAIGRAAADALPS</sequence>
<feature type="binding site" evidence="4">
    <location>
        <position position="40"/>
    </location>
    <ligand>
        <name>ATP</name>
        <dbReference type="ChEBI" id="CHEBI:30616"/>
    </ligand>
</feature>
<dbReference type="Gene3D" id="1.10.510.10">
    <property type="entry name" value="Transferase(Phosphotransferase) domain 1"/>
    <property type="match status" value="1"/>
</dbReference>
<name>A0ABW5GLX4_9PSEU</name>
<keyword evidence="5" id="KW-1133">Transmembrane helix</keyword>
<dbReference type="SMART" id="SM00220">
    <property type="entry name" value="S_TKc"/>
    <property type="match status" value="1"/>
</dbReference>
<evidence type="ECO:0000256" key="4">
    <source>
        <dbReference type="PROSITE-ProRule" id="PRU10141"/>
    </source>
</evidence>
<evidence type="ECO:0000256" key="2">
    <source>
        <dbReference type="ARBA" id="ARBA00022741"/>
    </source>
</evidence>
<dbReference type="EMBL" id="JBHUKU010000014">
    <property type="protein sequence ID" value="MFD2461828.1"/>
    <property type="molecule type" value="Genomic_DNA"/>
</dbReference>
<keyword evidence="7" id="KW-0418">Kinase</keyword>
<keyword evidence="5" id="KW-0812">Transmembrane</keyword>
<gene>
    <name evidence="7" type="ORF">ACFSYJ_24690</name>
</gene>
<dbReference type="InterPro" id="IPR011009">
    <property type="entry name" value="Kinase-like_dom_sf"/>
</dbReference>
<comment type="similarity">
    <text evidence="1">Belongs to the protein kinase superfamily. STE Ser/Thr protein kinase family. STE20 subfamily.</text>
</comment>
<evidence type="ECO:0000259" key="6">
    <source>
        <dbReference type="PROSITE" id="PS50011"/>
    </source>
</evidence>
<dbReference type="Gene3D" id="3.30.200.20">
    <property type="entry name" value="Phosphorylase Kinase, domain 1"/>
    <property type="match status" value="1"/>
</dbReference>
<keyword evidence="8" id="KW-1185">Reference proteome</keyword>
<keyword evidence="2 4" id="KW-0547">Nucleotide-binding</keyword>
<dbReference type="PROSITE" id="PS00107">
    <property type="entry name" value="PROTEIN_KINASE_ATP"/>
    <property type="match status" value="1"/>
</dbReference>
<evidence type="ECO:0000256" key="5">
    <source>
        <dbReference type="SAM" id="Phobius"/>
    </source>
</evidence>
<proteinExistence type="inferred from homology"/>
<protein>
    <submittedName>
        <fullName evidence="7">Serine/threonine-protein kinase</fullName>
        <ecNumber evidence="7">2.7.11.1</ecNumber>
    </submittedName>
</protein>
<keyword evidence="3 4" id="KW-0067">ATP-binding</keyword>
<dbReference type="SUPFAM" id="SSF56112">
    <property type="entry name" value="Protein kinase-like (PK-like)"/>
    <property type="match status" value="1"/>
</dbReference>
<dbReference type="PROSITE" id="PS50011">
    <property type="entry name" value="PROTEIN_KINASE_DOM"/>
    <property type="match status" value="1"/>
</dbReference>
<evidence type="ECO:0000256" key="1">
    <source>
        <dbReference type="ARBA" id="ARBA00008874"/>
    </source>
</evidence>
<dbReference type="GO" id="GO:0004674">
    <property type="term" value="F:protein serine/threonine kinase activity"/>
    <property type="evidence" value="ECO:0007669"/>
    <property type="project" value="UniProtKB-EC"/>
</dbReference>
<dbReference type="EC" id="2.7.11.1" evidence="7"/>
<dbReference type="InterPro" id="IPR008271">
    <property type="entry name" value="Ser/Thr_kinase_AS"/>
</dbReference>
<feature type="domain" description="Protein kinase" evidence="6">
    <location>
        <begin position="11"/>
        <end position="267"/>
    </location>
</feature>
<keyword evidence="5" id="KW-0472">Membrane</keyword>
<dbReference type="RefSeq" id="WP_345390774.1">
    <property type="nucleotide sequence ID" value="NZ_BAABHG010000004.1"/>
</dbReference>
<dbReference type="InterPro" id="IPR000719">
    <property type="entry name" value="Prot_kinase_dom"/>
</dbReference>
<dbReference type="Proteomes" id="UP001597419">
    <property type="component" value="Unassembled WGS sequence"/>
</dbReference>
<feature type="transmembrane region" description="Helical" evidence="5">
    <location>
        <begin position="286"/>
        <end position="305"/>
    </location>
</feature>
<evidence type="ECO:0000256" key="3">
    <source>
        <dbReference type="ARBA" id="ARBA00022840"/>
    </source>
</evidence>
<dbReference type="Pfam" id="PF00069">
    <property type="entry name" value="Pkinase"/>
    <property type="match status" value="1"/>
</dbReference>
<organism evidence="7 8">
    <name type="scientific">Amycolatopsis samaneae</name>
    <dbReference type="NCBI Taxonomy" id="664691"/>
    <lineage>
        <taxon>Bacteria</taxon>
        <taxon>Bacillati</taxon>
        <taxon>Actinomycetota</taxon>
        <taxon>Actinomycetes</taxon>
        <taxon>Pseudonocardiales</taxon>
        <taxon>Pseudonocardiaceae</taxon>
        <taxon>Amycolatopsis</taxon>
    </lineage>
</organism>
<dbReference type="PROSITE" id="PS00108">
    <property type="entry name" value="PROTEIN_KINASE_ST"/>
    <property type="match status" value="1"/>
</dbReference>
<reference evidence="8" key="1">
    <citation type="journal article" date="2019" name="Int. J. Syst. Evol. Microbiol.">
        <title>The Global Catalogue of Microorganisms (GCM) 10K type strain sequencing project: providing services to taxonomists for standard genome sequencing and annotation.</title>
        <authorList>
            <consortium name="The Broad Institute Genomics Platform"/>
            <consortium name="The Broad Institute Genome Sequencing Center for Infectious Disease"/>
            <person name="Wu L."/>
            <person name="Ma J."/>
        </authorList>
    </citation>
    <scope>NUCLEOTIDE SEQUENCE [LARGE SCALE GENOMIC DNA]</scope>
    <source>
        <strain evidence="8">CGMCC 4.7643</strain>
    </source>
</reference>
<comment type="caution">
    <text evidence="7">The sequence shown here is derived from an EMBL/GenBank/DDBJ whole genome shotgun (WGS) entry which is preliminary data.</text>
</comment>
<evidence type="ECO:0000313" key="7">
    <source>
        <dbReference type="EMBL" id="MFD2461828.1"/>
    </source>
</evidence>
<keyword evidence="7" id="KW-0808">Transferase</keyword>
<dbReference type="CDD" id="cd14014">
    <property type="entry name" value="STKc_PknB_like"/>
    <property type="match status" value="1"/>
</dbReference>